<dbReference type="InterPro" id="IPR025110">
    <property type="entry name" value="AMP-bd_C"/>
</dbReference>
<evidence type="ECO:0000313" key="5">
    <source>
        <dbReference type="Proteomes" id="UP000671399"/>
    </source>
</evidence>
<accession>A0ABS3V8S3</accession>
<organism evidence="4 5">
    <name type="scientific">Micromonospora antibiotica</name>
    <dbReference type="NCBI Taxonomy" id="2807623"/>
    <lineage>
        <taxon>Bacteria</taxon>
        <taxon>Bacillati</taxon>
        <taxon>Actinomycetota</taxon>
        <taxon>Actinomycetes</taxon>
        <taxon>Micromonosporales</taxon>
        <taxon>Micromonosporaceae</taxon>
        <taxon>Micromonospora</taxon>
    </lineage>
</organism>
<dbReference type="PANTHER" id="PTHR45527">
    <property type="entry name" value="NONRIBOSOMAL PEPTIDE SYNTHETASE"/>
    <property type="match status" value="1"/>
</dbReference>
<proteinExistence type="predicted"/>
<dbReference type="Pfam" id="PF00501">
    <property type="entry name" value="AMP-binding"/>
    <property type="match status" value="1"/>
</dbReference>
<dbReference type="Gene3D" id="3.30.300.30">
    <property type="match status" value="1"/>
</dbReference>
<dbReference type="SUPFAM" id="SSF56801">
    <property type="entry name" value="Acetyl-CoA synthetase-like"/>
    <property type="match status" value="1"/>
</dbReference>
<dbReference type="InterPro" id="IPR045851">
    <property type="entry name" value="AMP-bd_C_sf"/>
</dbReference>
<dbReference type="RefSeq" id="WP_208567652.1">
    <property type="nucleotide sequence ID" value="NZ_JAGFWR010000006.1"/>
</dbReference>
<dbReference type="EMBL" id="JAGFWR010000006">
    <property type="protein sequence ID" value="MBO4162004.1"/>
    <property type="molecule type" value="Genomic_DNA"/>
</dbReference>
<feature type="region of interest" description="Disordered" evidence="1">
    <location>
        <begin position="352"/>
        <end position="383"/>
    </location>
</feature>
<evidence type="ECO:0000256" key="1">
    <source>
        <dbReference type="SAM" id="MobiDB-lite"/>
    </source>
</evidence>
<comment type="caution">
    <text evidence="4">The sequence shown here is derived from an EMBL/GenBank/DDBJ whole genome shotgun (WGS) entry which is preliminary data.</text>
</comment>
<feature type="domain" description="AMP-binding enzyme C-terminal" evidence="3">
    <location>
        <begin position="411"/>
        <end position="480"/>
    </location>
</feature>
<gene>
    <name evidence="4" type="ORF">JQN83_14460</name>
</gene>
<dbReference type="PANTHER" id="PTHR45527:SF1">
    <property type="entry name" value="FATTY ACID SYNTHASE"/>
    <property type="match status" value="1"/>
</dbReference>
<evidence type="ECO:0000259" key="3">
    <source>
        <dbReference type="Pfam" id="PF13193"/>
    </source>
</evidence>
<dbReference type="InterPro" id="IPR000873">
    <property type="entry name" value="AMP-dep_synth/lig_dom"/>
</dbReference>
<dbReference type="PROSITE" id="PS00455">
    <property type="entry name" value="AMP_BINDING"/>
    <property type="match status" value="1"/>
</dbReference>
<keyword evidence="5" id="KW-1185">Reference proteome</keyword>
<dbReference type="Proteomes" id="UP000671399">
    <property type="component" value="Unassembled WGS sequence"/>
</dbReference>
<sequence length="486" mass="51386">MTTRAHSLVDDLTSSTAAAVIEQGAVTTHAQLLSQAREVAVQLRRRGAEPGAIVPIQAAPSTTALVQIVAILMTGAAFAPIDLRVPPRTAARIARLCGADFILGAAGATTDGVAWLGPGDVADEPGTHRLIPTVPRDTVYVIFTSGTSGEPKGVVVPESAVAAYLGWSMREYDCTRGWGAPLFTSLGFDLTITSLLGPLLNGRRVEVLDPLRWPLHVANDPGLLQGASFVKMTPSQVTMLCELLEARGARCPIPILVVGGEALYGRSVARWRDSLPDTLVVNEYGPSEATVGCCRYTVPADCTSHEIPIGTAPSGVELSIEGPPPRAGHELSEGELVIAGVQVATGYLTAADPDDAPAGRGQLRPFPSSAGKRSYRSGDRVRRDHDGTYTYVGRLGREAKVAGFRINLAALESCLNAFPGVVSAAVRVDEVHGLRAAVVARDDGTTQDDLLAHLRETFPSYALPHSIRISTQINITERGKSSVSWE</sequence>
<reference evidence="4 5" key="1">
    <citation type="submission" date="2021-03" db="EMBL/GenBank/DDBJ databases">
        <authorList>
            <person name="Lee D.-H."/>
        </authorList>
    </citation>
    <scope>NUCLEOTIDE SEQUENCE [LARGE SCALE GENOMIC DNA]</scope>
    <source>
        <strain evidence="4 5">MMS20-R2-23</strain>
    </source>
</reference>
<evidence type="ECO:0000259" key="2">
    <source>
        <dbReference type="Pfam" id="PF00501"/>
    </source>
</evidence>
<feature type="domain" description="AMP-dependent synthetase/ligase" evidence="2">
    <location>
        <begin position="17"/>
        <end position="348"/>
    </location>
</feature>
<protein>
    <submittedName>
        <fullName evidence="4">AMP-binding protein</fullName>
    </submittedName>
</protein>
<dbReference type="Gene3D" id="3.40.50.12780">
    <property type="entry name" value="N-terminal domain of ligase-like"/>
    <property type="match status" value="1"/>
</dbReference>
<name>A0ABS3V8S3_9ACTN</name>
<dbReference type="InterPro" id="IPR042099">
    <property type="entry name" value="ANL_N_sf"/>
</dbReference>
<dbReference type="InterPro" id="IPR020845">
    <property type="entry name" value="AMP-binding_CS"/>
</dbReference>
<evidence type="ECO:0000313" key="4">
    <source>
        <dbReference type="EMBL" id="MBO4162004.1"/>
    </source>
</evidence>
<dbReference type="Pfam" id="PF13193">
    <property type="entry name" value="AMP-binding_C"/>
    <property type="match status" value="1"/>
</dbReference>